<reference evidence="1 2" key="1">
    <citation type="submission" date="2023-10" db="EMBL/GenBank/DDBJ databases">
        <title>Characterization of rhizosphere-enriched actinobacteria from wheat plants lab-grown on chernevaya soil.</title>
        <authorList>
            <person name="Tikhonova E.N."/>
            <person name="Konopkin A."/>
            <person name="Kravchenko I.K."/>
        </authorList>
    </citation>
    <scope>NUCLEOTIDE SEQUENCE [LARGE SCALE GENOMIC DNA]</scope>
    <source>
        <strain evidence="1 2">RR29</strain>
    </source>
</reference>
<dbReference type="Gene3D" id="1.20.1290.10">
    <property type="entry name" value="AhpD-like"/>
    <property type="match status" value="1"/>
</dbReference>
<gene>
    <name evidence="1" type="ORF">R5A26_01755</name>
</gene>
<accession>A0ABU4F259</accession>
<comment type="caution">
    <text evidence="1">The sequence shown here is derived from an EMBL/GenBank/DDBJ whole genome shotgun (WGS) entry which is preliminary data.</text>
</comment>
<evidence type="ECO:0000313" key="2">
    <source>
        <dbReference type="Proteomes" id="UP001187346"/>
    </source>
</evidence>
<dbReference type="SUPFAM" id="SSF69118">
    <property type="entry name" value="AhpD-like"/>
    <property type="match status" value="1"/>
</dbReference>
<sequence>MTRLQDPDPNDVPEDVARFLADFPPDPMFKMLTHSPSTVRPFIGLAQALYTSLELPVRARELAILTVAEGVRCDFVFTQHVPLSRNAGVDDATRELIKNGDHTHPALSKHDRAVIQLAAEVVAGPRVSDEVFAAAGEFLSARELVELLHVCGYYWTFCRLCTVLDVQLTQMYAQLQGADGWTGES</sequence>
<dbReference type="PANTHER" id="PTHR34846:SF11">
    <property type="entry name" value="4-CARBOXYMUCONOLACTONE DECARBOXYLASE FAMILY PROTEIN (AFU_ORTHOLOGUE AFUA_6G11590)"/>
    <property type="match status" value="1"/>
</dbReference>
<dbReference type="PANTHER" id="PTHR34846">
    <property type="entry name" value="4-CARBOXYMUCONOLACTONE DECARBOXYLASE FAMILY PROTEIN (AFU_ORTHOLOGUE AFUA_6G11590)"/>
    <property type="match status" value="1"/>
</dbReference>
<dbReference type="RefSeq" id="WP_317769774.1">
    <property type="nucleotide sequence ID" value="NZ_JAWMAJ010000003.1"/>
</dbReference>
<evidence type="ECO:0000313" key="1">
    <source>
        <dbReference type="EMBL" id="MDV7214669.1"/>
    </source>
</evidence>
<dbReference type="InterPro" id="IPR029032">
    <property type="entry name" value="AhpD-like"/>
</dbReference>
<keyword evidence="2" id="KW-1185">Reference proteome</keyword>
<organism evidence="1 2">
    <name type="scientific">Streptomyces prunicolor</name>
    <dbReference type="NCBI Taxonomy" id="67348"/>
    <lineage>
        <taxon>Bacteria</taxon>
        <taxon>Bacillati</taxon>
        <taxon>Actinomycetota</taxon>
        <taxon>Actinomycetes</taxon>
        <taxon>Kitasatosporales</taxon>
        <taxon>Streptomycetaceae</taxon>
        <taxon>Streptomyces</taxon>
    </lineage>
</organism>
<protein>
    <recommendedName>
        <fullName evidence="3">Carboxymuconolactone decarboxylase-like domain-containing protein</fullName>
    </recommendedName>
</protein>
<dbReference type="EMBL" id="JAWMAJ010000003">
    <property type="protein sequence ID" value="MDV7214669.1"/>
    <property type="molecule type" value="Genomic_DNA"/>
</dbReference>
<proteinExistence type="predicted"/>
<evidence type="ECO:0008006" key="3">
    <source>
        <dbReference type="Google" id="ProtNLM"/>
    </source>
</evidence>
<dbReference type="Proteomes" id="UP001187346">
    <property type="component" value="Unassembled WGS sequence"/>
</dbReference>
<name>A0ABU4F259_9ACTN</name>